<proteinExistence type="predicted"/>
<dbReference type="AlphaFoldDB" id="A0A7S0XJI7"/>
<feature type="region of interest" description="Disordered" evidence="1">
    <location>
        <begin position="43"/>
        <end position="74"/>
    </location>
</feature>
<evidence type="ECO:0000259" key="2">
    <source>
        <dbReference type="PROSITE" id="PS50105"/>
    </source>
</evidence>
<evidence type="ECO:0000313" key="3">
    <source>
        <dbReference type="EMBL" id="CAD8720897.1"/>
    </source>
</evidence>
<feature type="domain" description="SAM" evidence="2">
    <location>
        <begin position="96"/>
        <end position="159"/>
    </location>
</feature>
<dbReference type="SMART" id="SM00454">
    <property type="entry name" value="SAM"/>
    <property type="match status" value="1"/>
</dbReference>
<dbReference type="Gene3D" id="1.10.150.50">
    <property type="entry name" value="Transcription Factor, Ets-1"/>
    <property type="match status" value="1"/>
</dbReference>
<organism evidence="3">
    <name type="scientific">Mantoniella antarctica</name>
    <dbReference type="NCBI Taxonomy" id="81844"/>
    <lineage>
        <taxon>Eukaryota</taxon>
        <taxon>Viridiplantae</taxon>
        <taxon>Chlorophyta</taxon>
        <taxon>Mamiellophyceae</taxon>
        <taxon>Mamiellales</taxon>
        <taxon>Mamiellaceae</taxon>
        <taxon>Mantoniella</taxon>
    </lineage>
</organism>
<dbReference type="PROSITE" id="PS50105">
    <property type="entry name" value="SAM_DOMAIN"/>
    <property type="match status" value="1"/>
</dbReference>
<name>A0A7S0XJI7_9CHLO</name>
<dbReference type="SUPFAM" id="SSF47769">
    <property type="entry name" value="SAM/Pointed domain"/>
    <property type="match status" value="1"/>
</dbReference>
<evidence type="ECO:0000256" key="1">
    <source>
        <dbReference type="SAM" id="MobiDB-lite"/>
    </source>
</evidence>
<dbReference type="InterPro" id="IPR001660">
    <property type="entry name" value="SAM"/>
</dbReference>
<dbReference type="InterPro" id="IPR013761">
    <property type="entry name" value="SAM/pointed_sf"/>
</dbReference>
<sequence length="295" mass="30476">MSLPFMERMGGGSGPGAFEFRPPLRPSASVVASSAFAAAKFQQTQRESLRGSNPDCSGVRGGGGNVGEAAASGAAERGATAGTGIWSWGDGGRALAGDEQVARWLQCRGWGEYAAAFAANGVTRASLPALSMQDLENFPVEGGNIRAAMHEALSSMKTARDLGEVSVEGARTTGVTSPGAINVGGTAGNPKHVHIPAKPGVKSRGATGVRVSARDREKASAEETRSARVREKSPAETDVAGAAVQVAVPRDPASTVTTERSRPAKRRRSTEDLAPPNKRSGSEHCLATPEDTMRV</sequence>
<protein>
    <recommendedName>
        <fullName evidence="2">SAM domain-containing protein</fullName>
    </recommendedName>
</protein>
<dbReference type="EMBL" id="HBFC01033796">
    <property type="protein sequence ID" value="CAD8720897.1"/>
    <property type="molecule type" value="Transcribed_RNA"/>
</dbReference>
<reference evidence="3" key="1">
    <citation type="submission" date="2021-01" db="EMBL/GenBank/DDBJ databases">
        <authorList>
            <person name="Corre E."/>
            <person name="Pelletier E."/>
            <person name="Niang G."/>
            <person name="Scheremetjew M."/>
            <person name="Finn R."/>
            <person name="Kale V."/>
            <person name="Holt S."/>
            <person name="Cochrane G."/>
            <person name="Meng A."/>
            <person name="Brown T."/>
            <person name="Cohen L."/>
        </authorList>
    </citation>
    <scope>NUCLEOTIDE SEQUENCE</scope>
    <source>
        <strain evidence="3">SL-175</strain>
    </source>
</reference>
<feature type="compositionally biased region" description="Basic and acidic residues" evidence="1">
    <location>
        <begin position="212"/>
        <end position="235"/>
    </location>
</feature>
<feature type="region of interest" description="Disordered" evidence="1">
    <location>
        <begin position="173"/>
        <end position="295"/>
    </location>
</feature>
<gene>
    <name evidence="3" type="ORF">MANT1106_LOCUS20109</name>
</gene>
<accession>A0A7S0XJI7</accession>
<dbReference type="Pfam" id="PF07647">
    <property type="entry name" value="SAM_2"/>
    <property type="match status" value="1"/>
</dbReference>
<feature type="compositionally biased region" description="Polar residues" evidence="1">
    <location>
        <begin position="43"/>
        <end position="55"/>
    </location>
</feature>